<dbReference type="Gene3D" id="3.40.50.2300">
    <property type="match status" value="1"/>
</dbReference>
<dbReference type="InterPro" id="IPR036196">
    <property type="entry name" value="Ptyr_pPase_sf"/>
</dbReference>
<dbReference type="GO" id="GO:0004725">
    <property type="term" value="F:protein tyrosine phosphatase activity"/>
    <property type="evidence" value="ECO:0007669"/>
    <property type="project" value="UniProtKB-EC"/>
</dbReference>
<dbReference type="CDD" id="cd16343">
    <property type="entry name" value="LMWPTP"/>
    <property type="match status" value="1"/>
</dbReference>
<feature type="domain" description="Phosphotyrosine protein phosphatase I" evidence="5">
    <location>
        <begin position="5"/>
        <end position="152"/>
    </location>
</feature>
<dbReference type="SMART" id="SM00226">
    <property type="entry name" value="LMWPc"/>
    <property type="match status" value="1"/>
</dbReference>
<keyword evidence="7" id="KW-1185">Reference proteome</keyword>
<dbReference type="SUPFAM" id="SSF52788">
    <property type="entry name" value="Phosphotyrosine protein phosphatases I"/>
    <property type="match status" value="1"/>
</dbReference>
<dbReference type="PANTHER" id="PTHR11717">
    <property type="entry name" value="LOW MOLECULAR WEIGHT PROTEIN TYROSINE PHOSPHATASE"/>
    <property type="match status" value="1"/>
</dbReference>
<dbReference type="PANTHER" id="PTHR11717:SF7">
    <property type="entry name" value="LOW MOLECULAR WEIGHT PHOSPHOTYROSINE PROTEIN PHOSPHATASE"/>
    <property type="match status" value="1"/>
</dbReference>
<evidence type="ECO:0000259" key="5">
    <source>
        <dbReference type="SMART" id="SM00226"/>
    </source>
</evidence>
<dbReference type="EMBL" id="JASBAO010000001">
    <property type="protein sequence ID" value="MDI2089930.1"/>
    <property type="molecule type" value="Genomic_DNA"/>
</dbReference>
<keyword evidence="3 6" id="KW-0378">Hydrolase</keyword>
<keyword evidence="4" id="KW-0904">Protein phosphatase</keyword>
<gene>
    <name evidence="6" type="ORF">QJV27_00820</name>
</gene>
<dbReference type="PRINTS" id="PR00719">
    <property type="entry name" value="LMWPTPASE"/>
</dbReference>
<evidence type="ECO:0000313" key="6">
    <source>
        <dbReference type="EMBL" id="MDI2089930.1"/>
    </source>
</evidence>
<sequence>MSFAFSVLFVCLGNICRSPMAEAAFIAEVEKRNLNINVDSAGIGPWHIDNPPDPRTIKEVAKHGIDIRHYLGRQIQPHDFQQFTHIIGMDHKNITALLKMAPSSAKDKICLLMDFVPGQQGTEIADPYYGNQDDFERTWKQVYQGVSHLAVYFEQRL</sequence>
<comment type="caution">
    <text evidence="6">The sequence shown here is derived from an EMBL/GenBank/DDBJ whole genome shotgun (WGS) entry which is preliminary data.</text>
</comment>
<evidence type="ECO:0000256" key="4">
    <source>
        <dbReference type="ARBA" id="ARBA00022912"/>
    </source>
</evidence>
<dbReference type="InterPro" id="IPR023485">
    <property type="entry name" value="Ptyr_pPase"/>
</dbReference>
<dbReference type="InterPro" id="IPR050438">
    <property type="entry name" value="LMW_PTPase"/>
</dbReference>
<evidence type="ECO:0000256" key="1">
    <source>
        <dbReference type="ARBA" id="ARBA00011063"/>
    </source>
</evidence>
<dbReference type="EC" id="3.1.3.48" evidence="2"/>
<organism evidence="6 7">
    <name type="scientific">Commensalibacter oyaizuii</name>
    <dbReference type="NCBI Taxonomy" id="3043873"/>
    <lineage>
        <taxon>Bacteria</taxon>
        <taxon>Pseudomonadati</taxon>
        <taxon>Pseudomonadota</taxon>
        <taxon>Alphaproteobacteria</taxon>
        <taxon>Acetobacterales</taxon>
        <taxon>Acetobacteraceae</taxon>
    </lineage>
</organism>
<dbReference type="Proteomes" id="UP001431634">
    <property type="component" value="Unassembled WGS sequence"/>
</dbReference>
<comment type="similarity">
    <text evidence="1">Belongs to the low molecular weight phosphotyrosine protein phosphatase family.</text>
</comment>
<evidence type="ECO:0000313" key="7">
    <source>
        <dbReference type="Proteomes" id="UP001431634"/>
    </source>
</evidence>
<proteinExistence type="inferred from homology"/>
<protein>
    <recommendedName>
        <fullName evidence="2">protein-tyrosine-phosphatase</fullName>
        <ecNumber evidence="2">3.1.3.48</ecNumber>
    </recommendedName>
</protein>
<dbReference type="RefSeq" id="WP_281447094.1">
    <property type="nucleotide sequence ID" value="NZ_JASBAO010000001.1"/>
</dbReference>
<dbReference type="InterPro" id="IPR017867">
    <property type="entry name" value="Tyr_phospatase_low_mol_wt"/>
</dbReference>
<dbReference type="Pfam" id="PF01451">
    <property type="entry name" value="LMWPc"/>
    <property type="match status" value="1"/>
</dbReference>
<evidence type="ECO:0000256" key="3">
    <source>
        <dbReference type="ARBA" id="ARBA00022801"/>
    </source>
</evidence>
<name>A0ABT6PYJ1_9PROT</name>
<reference evidence="6" key="1">
    <citation type="submission" date="2023-05" db="EMBL/GenBank/DDBJ databases">
        <title>Whole genome sequence of Commensalibacter sp.</title>
        <authorList>
            <person name="Charoenyingcharoen P."/>
            <person name="Yukphan P."/>
        </authorList>
    </citation>
    <scope>NUCLEOTIDE SEQUENCE</scope>
    <source>
        <strain evidence="6">TBRC 16381</strain>
    </source>
</reference>
<accession>A0ABT6PYJ1</accession>
<evidence type="ECO:0000256" key="2">
    <source>
        <dbReference type="ARBA" id="ARBA00013064"/>
    </source>
</evidence>